<evidence type="ECO:0000313" key="7">
    <source>
        <dbReference type="EMBL" id="HIP74989.1"/>
    </source>
</evidence>
<feature type="binding site" evidence="5">
    <location>
        <position position="100"/>
    </location>
    <ligand>
        <name>Mg(2+)</name>
        <dbReference type="ChEBI" id="CHEBI:18420"/>
    </ligand>
</feature>
<organism evidence="7 8">
    <name type="scientific">Thermococcus paralvinellae</name>
    <dbReference type="NCBI Taxonomy" id="582419"/>
    <lineage>
        <taxon>Archaea</taxon>
        <taxon>Methanobacteriati</taxon>
        <taxon>Methanobacteriota</taxon>
        <taxon>Thermococci</taxon>
        <taxon>Thermococcales</taxon>
        <taxon>Thermococcaceae</taxon>
        <taxon>Thermococcus</taxon>
    </lineage>
</organism>
<dbReference type="EMBL" id="DQUG01000095">
    <property type="protein sequence ID" value="HIP74989.1"/>
    <property type="molecule type" value="Genomic_DNA"/>
</dbReference>
<name>A0A832Z9H3_9EURY</name>
<dbReference type="InterPro" id="IPR039018">
    <property type="entry name" value="VapC20-like"/>
</dbReference>
<keyword evidence="5" id="KW-0800">Toxin</keyword>
<comment type="function">
    <text evidence="5">Toxic component of a toxin-antitoxin (TA) system. An RNase.</text>
</comment>
<dbReference type="GO" id="GO:0090729">
    <property type="term" value="F:toxin activity"/>
    <property type="evidence" value="ECO:0007669"/>
    <property type="project" value="UniProtKB-KW"/>
</dbReference>
<comment type="caution">
    <text evidence="7">The sequence shown here is derived from an EMBL/GenBank/DDBJ whole genome shotgun (WGS) entry which is preliminary data.</text>
</comment>
<evidence type="ECO:0000313" key="8">
    <source>
        <dbReference type="Proteomes" id="UP000649326"/>
    </source>
</evidence>
<dbReference type="GO" id="GO:0016787">
    <property type="term" value="F:hydrolase activity"/>
    <property type="evidence" value="ECO:0007669"/>
    <property type="project" value="UniProtKB-KW"/>
</dbReference>
<evidence type="ECO:0000256" key="1">
    <source>
        <dbReference type="ARBA" id="ARBA00022649"/>
    </source>
</evidence>
<dbReference type="Proteomes" id="UP000649326">
    <property type="component" value="Unassembled WGS sequence"/>
</dbReference>
<sequence length="132" mass="15399">MDTGALIAFFNPNDKNHEKAVEFFELRALMGAKFIIGRPVLMEFLNGASKRAGKKIALELKRRIISSKFVMIENETEEDWEKAWQIFEKFNDQNGMDLIDCLSFAIMERLGIKEAFTFDRDFEIYGFKKVPF</sequence>
<reference evidence="7" key="1">
    <citation type="journal article" date="2020" name="ISME J.">
        <title>Gammaproteobacteria mediating utilization of methyl-, sulfur- and petroleum organic compounds in deep ocean hydrothermal plumes.</title>
        <authorList>
            <person name="Zhou Z."/>
            <person name="Liu Y."/>
            <person name="Pan J."/>
            <person name="Cron B.R."/>
            <person name="Toner B.M."/>
            <person name="Anantharaman K."/>
            <person name="Breier J.A."/>
            <person name="Dick G.J."/>
            <person name="Li M."/>
        </authorList>
    </citation>
    <scope>NUCLEOTIDE SEQUENCE</scope>
    <source>
        <strain evidence="7">SZUA-1451</strain>
    </source>
</reference>
<evidence type="ECO:0000256" key="3">
    <source>
        <dbReference type="ARBA" id="ARBA00022723"/>
    </source>
</evidence>
<evidence type="ECO:0000256" key="4">
    <source>
        <dbReference type="ARBA" id="ARBA00022801"/>
    </source>
</evidence>
<evidence type="ECO:0000256" key="2">
    <source>
        <dbReference type="ARBA" id="ARBA00022722"/>
    </source>
</evidence>
<dbReference type="Gene3D" id="3.40.50.1010">
    <property type="entry name" value="5'-nuclease"/>
    <property type="match status" value="1"/>
</dbReference>
<dbReference type="PANTHER" id="PTHR42188:SF1">
    <property type="entry name" value="23S RRNA-SPECIFIC ENDONUCLEASE VAPC20"/>
    <property type="match status" value="1"/>
</dbReference>
<proteinExistence type="inferred from homology"/>
<dbReference type="InterPro" id="IPR022907">
    <property type="entry name" value="VapC_family"/>
</dbReference>
<dbReference type="HAMAP" id="MF_00265">
    <property type="entry name" value="VapC_Nob1"/>
    <property type="match status" value="1"/>
</dbReference>
<comment type="similarity">
    <text evidence="5">Belongs to the PINc/VapC protein family.</text>
</comment>
<dbReference type="AlphaFoldDB" id="A0A832Z9H3"/>
<dbReference type="GO" id="GO:0000287">
    <property type="term" value="F:magnesium ion binding"/>
    <property type="evidence" value="ECO:0007669"/>
    <property type="project" value="UniProtKB-UniRule"/>
</dbReference>
<comment type="cofactor">
    <cofactor evidence="5">
        <name>Mg(2+)</name>
        <dbReference type="ChEBI" id="CHEBI:18420"/>
    </cofactor>
</comment>
<keyword evidence="4 5" id="KW-0378">Hydrolase</keyword>
<dbReference type="PANTHER" id="PTHR42188">
    <property type="entry name" value="23S RRNA-SPECIFIC ENDONUCLEASE VAPC20"/>
    <property type="match status" value="1"/>
</dbReference>
<accession>A0A832Z9H3</accession>
<dbReference type="GO" id="GO:0004521">
    <property type="term" value="F:RNA endonuclease activity"/>
    <property type="evidence" value="ECO:0007669"/>
    <property type="project" value="InterPro"/>
</dbReference>
<keyword evidence="5" id="KW-0460">Magnesium</keyword>
<dbReference type="EC" id="3.1.-.-" evidence="5"/>
<feature type="domain" description="PIN" evidence="6">
    <location>
        <begin position="2"/>
        <end position="127"/>
    </location>
</feature>
<dbReference type="Pfam" id="PF01850">
    <property type="entry name" value="PIN"/>
    <property type="match status" value="1"/>
</dbReference>
<dbReference type="InterPro" id="IPR029060">
    <property type="entry name" value="PIN-like_dom_sf"/>
</dbReference>
<feature type="binding site" evidence="5">
    <location>
        <position position="2"/>
    </location>
    <ligand>
        <name>Mg(2+)</name>
        <dbReference type="ChEBI" id="CHEBI:18420"/>
    </ligand>
</feature>
<gene>
    <name evidence="5" type="primary">vapC</name>
    <name evidence="7" type="ORF">EYH13_02320</name>
</gene>
<dbReference type="SUPFAM" id="SSF88723">
    <property type="entry name" value="PIN domain-like"/>
    <property type="match status" value="1"/>
</dbReference>
<evidence type="ECO:0000259" key="6">
    <source>
        <dbReference type="Pfam" id="PF01850"/>
    </source>
</evidence>
<protein>
    <recommendedName>
        <fullName evidence="5">Ribonuclease VapC</fullName>
        <shortName evidence="5">RNase VapC</shortName>
        <ecNumber evidence="5">3.1.-.-</ecNumber>
    </recommendedName>
    <alternativeName>
        <fullName evidence="5">Putative toxin VapC</fullName>
    </alternativeName>
</protein>
<dbReference type="GO" id="GO:0016075">
    <property type="term" value="P:rRNA catabolic process"/>
    <property type="evidence" value="ECO:0007669"/>
    <property type="project" value="TreeGrafter"/>
</dbReference>
<keyword evidence="2 5" id="KW-0540">Nuclease</keyword>
<keyword evidence="1 5" id="KW-1277">Toxin-antitoxin system</keyword>
<dbReference type="CDD" id="cd18680">
    <property type="entry name" value="PIN_MtVapC20-like"/>
    <property type="match status" value="1"/>
</dbReference>
<keyword evidence="3 5" id="KW-0479">Metal-binding</keyword>
<evidence type="ECO:0000256" key="5">
    <source>
        <dbReference type="HAMAP-Rule" id="MF_00265"/>
    </source>
</evidence>
<dbReference type="InterPro" id="IPR002716">
    <property type="entry name" value="PIN_dom"/>
</dbReference>